<dbReference type="InterPro" id="IPR011990">
    <property type="entry name" value="TPR-like_helical_dom_sf"/>
</dbReference>
<evidence type="ECO:0000256" key="4">
    <source>
        <dbReference type="ARBA" id="ARBA00023136"/>
    </source>
</evidence>
<dbReference type="AlphaFoldDB" id="A0A4S8HXT8"/>
<dbReference type="SUPFAM" id="SSF48452">
    <property type="entry name" value="TPR-like"/>
    <property type="match status" value="1"/>
</dbReference>
<dbReference type="Pfam" id="PF07980">
    <property type="entry name" value="SusD_RagB"/>
    <property type="match status" value="1"/>
</dbReference>
<feature type="domain" description="SusD-like N-terminal" evidence="7">
    <location>
        <begin position="138"/>
        <end position="257"/>
    </location>
</feature>
<proteinExistence type="inferred from homology"/>
<reference evidence="8 9" key="1">
    <citation type="submission" date="2019-04" db="EMBL/GenBank/DDBJ databases">
        <title>Niastella caeni sp. nov., isolated from activated sludge.</title>
        <authorList>
            <person name="Sheng M."/>
        </authorList>
    </citation>
    <scope>NUCLEOTIDE SEQUENCE [LARGE SCALE GENOMIC DNA]</scope>
    <source>
        <strain evidence="8 9">HX-2-15</strain>
    </source>
</reference>
<evidence type="ECO:0000256" key="5">
    <source>
        <dbReference type="ARBA" id="ARBA00023237"/>
    </source>
</evidence>
<feature type="domain" description="RagB/SusD" evidence="6">
    <location>
        <begin position="380"/>
        <end position="670"/>
    </location>
</feature>
<dbReference type="InterPro" id="IPR033985">
    <property type="entry name" value="SusD-like_N"/>
</dbReference>
<evidence type="ECO:0000313" key="8">
    <source>
        <dbReference type="EMBL" id="THU40517.1"/>
    </source>
</evidence>
<dbReference type="EMBL" id="STFF01000002">
    <property type="protein sequence ID" value="THU40517.1"/>
    <property type="molecule type" value="Genomic_DNA"/>
</dbReference>
<accession>A0A4S8HXT8</accession>
<evidence type="ECO:0000256" key="1">
    <source>
        <dbReference type="ARBA" id="ARBA00004442"/>
    </source>
</evidence>
<sequence length="670" mass="77099">MKWKKLTDHLEKNGFIYGFVQQNKVVRTTIFIAALALGISSCKKYLDVVPDNVATLDHAFKLRNEAEKYLFTLYSYMPKSGDGWYNPGFMAGDEIWLPETAQDHWHPISRIARGQQNKDAPLFDEWAGVRKGNNTNRDNFKIWRAIRQCNIFLENMHDMRKVPDISIAERERWIGEAEFLKAYYHYYLLRMYGPIPIINKNIGVADDVEGSYTRRMPVDSCVNFISGLLDSAYAKLPPRIADENNELGRATGTFALAVKAKLWVMAASPLFNGNTDYAGFTDNEGHQLFNPAFDNAKWEKARDAALEAIQSAEGNGNSLYEYGPDFLGLTDTTKLQLSIRNAVTARWNREVVWASAQSYFVNEDLCMPPTERSQTGNLVTTRGSLKGVWAAPIKIVKMFYTQNGVPIDEDKTLNFSDYEKLRTSIAAERNYIEPGFQTARLNFDREPRYYAYLGFDGGVWYMKDGTTTGNDRNTFYLKAKNTEKAGFGHFVNWNETGYFIKKLVSWESSSNTLVSFKQYPWPEIRLADLYLLYAEALNETEPASATAIAYLDKVRKRAGLKGVVESWTNYSTNPGKYSTQAGLREIIHRERLIELAFEGQRLWDLRRWKKSFDELNKDITGWNILGKTADTYYKERVIFSQRFLSPRDYFWPIGNYDIRRNPFLAENPGW</sequence>
<keyword evidence="3" id="KW-0732">Signal</keyword>
<keyword evidence="5" id="KW-0998">Cell outer membrane</keyword>
<keyword evidence="9" id="KW-1185">Reference proteome</keyword>
<dbReference type="Gene3D" id="1.25.40.390">
    <property type="match status" value="1"/>
</dbReference>
<protein>
    <submittedName>
        <fullName evidence="8">RagB/SusD family nutrient uptake outer membrane protein</fullName>
    </submittedName>
</protein>
<dbReference type="Pfam" id="PF14322">
    <property type="entry name" value="SusD-like_3"/>
    <property type="match status" value="1"/>
</dbReference>
<organism evidence="8 9">
    <name type="scientific">Niastella caeni</name>
    <dbReference type="NCBI Taxonomy" id="2569763"/>
    <lineage>
        <taxon>Bacteria</taxon>
        <taxon>Pseudomonadati</taxon>
        <taxon>Bacteroidota</taxon>
        <taxon>Chitinophagia</taxon>
        <taxon>Chitinophagales</taxon>
        <taxon>Chitinophagaceae</taxon>
        <taxon>Niastella</taxon>
    </lineage>
</organism>
<dbReference type="InterPro" id="IPR012944">
    <property type="entry name" value="SusD_RagB_dom"/>
</dbReference>
<evidence type="ECO:0000313" key="9">
    <source>
        <dbReference type="Proteomes" id="UP000306918"/>
    </source>
</evidence>
<name>A0A4S8HXT8_9BACT</name>
<evidence type="ECO:0000259" key="6">
    <source>
        <dbReference type="Pfam" id="PF07980"/>
    </source>
</evidence>
<keyword evidence="4" id="KW-0472">Membrane</keyword>
<comment type="similarity">
    <text evidence="2">Belongs to the SusD family.</text>
</comment>
<gene>
    <name evidence="8" type="ORF">FAM09_09895</name>
</gene>
<comment type="subcellular location">
    <subcellularLocation>
        <location evidence="1">Cell outer membrane</location>
    </subcellularLocation>
</comment>
<dbReference type="Proteomes" id="UP000306918">
    <property type="component" value="Unassembled WGS sequence"/>
</dbReference>
<comment type="caution">
    <text evidence="8">The sequence shown here is derived from an EMBL/GenBank/DDBJ whole genome shotgun (WGS) entry which is preliminary data.</text>
</comment>
<evidence type="ECO:0000259" key="7">
    <source>
        <dbReference type="Pfam" id="PF14322"/>
    </source>
</evidence>
<dbReference type="OrthoDB" id="608091at2"/>
<evidence type="ECO:0000256" key="2">
    <source>
        <dbReference type="ARBA" id="ARBA00006275"/>
    </source>
</evidence>
<dbReference type="GO" id="GO:0009279">
    <property type="term" value="C:cell outer membrane"/>
    <property type="evidence" value="ECO:0007669"/>
    <property type="project" value="UniProtKB-SubCell"/>
</dbReference>
<evidence type="ECO:0000256" key="3">
    <source>
        <dbReference type="ARBA" id="ARBA00022729"/>
    </source>
</evidence>